<organism evidence="1 2">
    <name type="scientific">Candidatus Electrothrix marina</name>
    <dbReference type="NCBI Taxonomy" id="1859130"/>
    <lineage>
        <taxon>Bacteria</taxon>
        <taxon>Pseudomonadati</taxon>
        <taxon>Thermodesulfobacteriota</taxon>
        <taxon>Desulfobulbia</taxon>
        <taxon>Desulfobulbales</taxon>
        <taxon>Desulfobulbaceae</taxon>
        <taxon>Candidatus Electrothrix</taxon>
    </lineage>
</organism>
<dbReference type="SUPFAM" id="SSF50494">
    <property type="entry name" value="Trypsin-like serine proteases"/>
    <property type="match status" value="1"/>
</dbReference>
<protein>
    <submittedName>
        <fullName evidence="1">Trypsin-like peptidase domain-containing protein</fullName>
    </submittedName>
</protein>
<evidence type="ECO:0000313" key="1">
    <source>
        <dbReference type="EMBL" id="RWX50630.1"/>
    </source>
</evidence>
<dbReference type="Pfam" id="PF13365">
    <property type="entry name" value="Trypsin_2"/>
    <property type="match status" value="1"/>
</dbReference>
<keyword evidence="2" id="KW-1185">Reference proteome</keyword>
<dbReference type="InterPro" id="IPR043504">
    <property type="entry name" value="Peptidase_S1_PA_chymotrypsin"/>
</dbReference>
<dbReference type="Gene3D" id="2.40.10.10">
    <property type="entry name" value="Trypsin-like serine proteases"/>
    <property type="match status" value="2"/>
</dbReference>
<accession>A0A444JBZ8</accession>
<dbReference type="InterPro" id="IPR009003">
    <property type="entry name" value="Peptidase_S1_PA"/>
</dbReference>
<dbReference type="Proteomes" id="UP000288892">
    <property type="component" value="Unassembled WGS sequence"/>
</dbReference>
<dbReference type="EMBL" id="MTKS01000289">
    <property type="protein sequence ID" value="RWX50630.1"/>
    <property type="molecule type" value="Genomic_DNA"/>
</dbReference>
<name>A0A444JBZ8_9BACT</name>
<feature type="non-terminal residue" evidence="1">
    <location>
        <position position="431"/>
    </location>
</feature>
<sequence length="431" mass="48201">MEIDQNTVFRLASPEPDKNKKFGTGFAVACKDKRLFILTCAHVVKDLNDHVKVIGQEIDQADIVKIGAIDAIDLALLSIPWDDPPPPLQNCISKKDEGDKIQLRGFSLVNKNYGLRRIKGHLGQSAPRQSSDGDYIPTWDLHITDDDFCQLKGGYSGSPLCDENGRLIGVVSERVANGKYGYAVDISNLKTIYPEIAELLPSFSDLNVDIPDIESRIKQAMRELSVRADDIFSVMPNIGWEFDRMKREGIASEDEEIFGKIEEFTDRIIAAEDFIRFFKELGSREETVAGPDYGKLADRLRRGRVVLCLGQELSHLLGAAVPSTAQLIDSLVRQEGFHGPLSELCEQEELCPECGRSELVDKIRALLGPEGIGPVALYELLAGLEKPLLIISAAYDDLLERTLRNRRKVVVIYLNIRDKRCLLRYSDSPCR</sequence>
<evidence type="ECO:0000313" key="2">
    <source>
        <dbReference type="Proteomes" id="UP000288892"/>
    </source>
</evidence>
<gene>
    <name evidence="1" type="ORF">VU01_12894</name>
</gene>
<reference evidence="1 2" key="1">
    <citation type="submission" date="2017-01" db="EMBL/GenBank/DDBJ databases">
        <title>The cable genome- insights into the physiology and evolution of filamentous bacteria capable of sulfide oxidation via long distance electron transfer.</title>
        <authorList>
            <person name="Schreiber L."/>
            <person name="Bjerg J.T."/>
            <person name="Boggild A."/>
            <person name="Van De Vossenberg J."/>
            <person name="Meysman F."/>
            <person name="Nielsen L.P."/>
            <person name="Schramm A."/>
            <person name="Kjeldsen K.U."/>
        </authorList>
    </citation>
    <scope>NUCLEOTIDE SEQUENCE [LARGE SCALE GENOMIC DNA]</scope>
    <source>
        <strain evidence="1">A5</strain>
    </source>
</reference>
<proteinExistence type="predicted"/>
<comment type="caution">
    <text evidence="1">The sequence shown here is derived from an EMBL/GenBank/DDBJ whole genome shotgun (WGS) entry which is preliminary data.</text>
</comment>
<dbReference type="AlphaFoldDB" id="A0A444JBZ8"/>